<protein>
    <recommendedName>
        <fullName evidence="3">Roadblock/LC7 domain-containing protein</fullName>
    </recommendedName>
</protein>
<name>A0A2C9CPQ8_9RHOB</name>
<evidence type="ECO:0000313" key="2">
    <source>
        <dbReference type="Proteomes" id="UP000220034"/>
    </source>
</evidence>
<accession>A0A2C9CPQ8</accession>
<dbReference type="Proteomes" id="UP000220034">
    <property type="component" value="Unassembled WGS sequence"/>
</dbReference>
<dbReference type="EMBL" id="OCTN01000001">
    <property type="protein sequence ID" value="SOH93185.1"/>
    <property type="molecule type" value="Genomic_DNA"/>
</dbReference>
<gene>
    <name evidence="1" type="ORF">SAMN06273572_1011040</name>
</gene>
<keyword evidence="2" id="KW-1185">Reference proteome</keyword>
<sequence>MNNQDLSDVEGVQGFIGACLVDSESGMIINAVGGGALDMEVAGAANTDVVKAKLRAMRDLGLDDAIEDILITLGKQYHLIRPLASEPSVFIYLAIDRATANLALARVALRKADKTISG</sequence>
<evidence type="ECO:0008006" key="3">
    <source>
        <dbReference type="Google" id="ProtNLM"/>
    </source>
</evidence>
<reference evidence="2" key="1">
    <citation type="submission" date="2017-09" db="EMBL/GenBank/DDBJ databases">
        <authorList>
            <person name="Varghese N."/>
            <person name="Submissions S."/>
        </authorList>
    </citation>
    <scope>NUCLEOTIDE SEQUENCE [LARGE SCALE GENOMIC DNA]</scope>
    <source>
        <strain evidence="2">C7</strain>
    </source>
</reference>
<proteinExistence type="predicted"/>
<organism evidence="1 2">
    <name type="scientific">Pontivivens marinum</name>
    <dbReference type="NCBI Taxonomy" id="1690039"/>
    <lineage>
        <taxon>Bacteria</taxon>
        <taxon>Pseudomonadati</taxon>
        <taxon>Pseudomonadota</taxon>
        <taxon>Alphaproteobacteria</taxon>
        <taxon>Rhodobacterales</taxon>
        <taxon>Paracoccaceae</taxon>
        <taxon>Pontivivens</taxon>
    </lineage>
</organism>
<evidence type="ECO:0000313" key="1">
    <source>
        <dbReference type="EMBL" id="SOH93185.1"/>
    </source>
</evidence>
<dbReference type="RefSeq" id="WP_097928711.1">
    <property type="nucleotide sequence ID" value="NZ_OCTN01000001.1"/>
</dbReference>
<dbReference type="AlphaFoldDB" id="A0A2C9CPQ8"/>
<dbReference type="OrthoDB" id="3781969at2"/>